<protein>
    <submittedName>
        <fullName evidence="2">Uncharacterized protein</fullName>
    </submittedName>
</protein>
<organism evidence="2 3">
    <name type="scientific">Symbiodinium microadriaticum</name>
    <name type="common">Dinoflagellate</name>
    <name type="synonym">Zooxanthella microadriatica</name>
    <dbReference type="NCBI Taxonomy" id="2951"/>
    <lineage>
        <taxon>Eukaryota</taxon>
        <taxon>Sar</taxon>
        <taxon>Alveolata</taxon>
        <taxon>Dinophyceae</taxon>
        <taxon>Suessiales</taxon>
        <taxon>Symbiodiniaceae</taxon>
        <taxon>Symbiodinium</taxon>
    </lineage>
</organism>
<gene>
    <name evidence="2" type="ORF">AK812_SmicGene932</name>
</gene>
<dbReference type="EMBL" id="LSRX01000009">
    <property type="protein sequence ID" value="OLQ14917.1"/>
    <property type="molecule type" value="Genomic_DNA"/>
</dbReference>
<dbReference type="Gene3D" id="2.70.160.11">
    <property type="entry name" value="Hnrnp arginine n-methyltransferase1"/>
    <property type="match status" value="1"/>
</dbReference>
<evidence type="ECO:0000313" key="3">
    <source>
        <dbReference type="Proteomes" id="UP000186817"/>
    </source>
</evidence>
<reference evidence="2 3" key="1">
    <citation type="submission" date="2016-02" db="EMBL/GenBank/DDBJ databases">
        <title>Genome analysis of coral dinoflagellate symbionts highlights evolutionary adaptations to a symbiotic lifestyle.</title>
        <authorList>
            <person name="Aranda M."/>
            <person name="Li Y."/>
            <person name="Liew Y.J."/>
            <person name="Baumgarten S."/>
            <person name="Simakov O."/>
            <person name="Wilson M."/>
            <person name="Piel J."/>
            <person name="Ashoor H."/>
            <person name="Bougouffa S."/>
            <person name="Bajic V.B."/>
            <person name="Ryu T."/>
            <person name="Ravasi T."/>
            <person name="Bayer T."/>
            <person name="Micklem G."/>
            <person name="Kim H."/>
            <person name="Bhak J."/>
            <person name="Lajeunesse T.C."/>
            <person name="Voolstra C.R."/>
        </authorList>
    </citation>
    <scope>NUCLEOTIDE SEQUENCE [LARGE SCALE GENOMIC DNA]</scope>
    <source>
        <strain evidence="2 3">CCMP2467</strain>
    </source>
</reference>
<accession>A0A1Q9F5I8</accession>
<comment type="caution">
    <text evidence="2">The sequence shown here is derived from an EMBL/GenBank/DDBJ whole genome shotgun (WGS) entry which is preliminary data.</text>
</comment>
<evidence type="ECO:0000313" key="2">
    <source>
        <dbReference type="EMBL" id="OLQ14917.1"/>
    </source>
</evidence>
<dbReference type="AlphaFoldDB" id="A0A1Q9F5I8"/>
<evidence type="ECO:0000256" key="1">
    <source>
        <dbReference type="SAM" id="MobiDB-lite"/>
    </source>
</evidence>
<dbReference type="Proteomes" id="UP000186817">
    <property type="component" value="Unassembled WGS sequence"/>
</dbReference>
<keyword evidence="3" id="KW-1185">Reference proteome</keyword>
<proteinExistence type="predicted"/>
<sequence>MSAEAVCSGIAVADGDEDAHSDAHEEEEVEEEGEVWYEWAVTSPTPQPIHNPGGRSCASGKFGMAAFISINLESPDPRQAEVFRRKMKGL</sequence>
<name>A0A1Q9F5I8_SYMMI</name>
<feature type="region of interest" description="Disordered" evidence="1">
    <location>
        <begin position="1"/>
        <end position="25"/>
    </location>
</feature>